<evidence type="ECO:0000313" key="5">
    <source>
        <dbReference type="EMBL" id="NHZ45062.1"/>
    </source>
</evidence>
<feature type="signal peptide" evidence="3">
    <location>
        <begin position="1"/>
        <end position="26"/>
    </location>
</feature>
<sequence>MKKDLPVFKKIAFAAALAVMASSSFAAEANKFYVGGDFGTTKVDDYSDRETGYGAFVGYNITPTIAVEAGYRRLASFDERNTDVTFDQAAISVIGSVPLSSGFGLFGRLGYNRLEAKASAGGYSATESTNKALYGFGATYAFTPAISGRIEVQRPSSDLTNFSAGVSFQF</sequence>
<comment type="subcellular location">
    <subcellularLocation>
        <location evidence="1">Cell outer membrane</location>
    </subcellularLocation>
</comment>
<keyword evidence="6" id="KW-1185">Reference proteome</keyword>
<proteinExistence type="predicted"/>
<keyword evidence="2 3" id="KW-0732">Signal</keyword>
<dbReference type="EMBL" id="VVIW01000068">
    <property type="protein sequence ID" value="NHZ45062.1"/>
    <property type="molecule type" value="Genomic_DNA"/>
</dbReference>
<evidence type="ECO:0000256" key="3">
    <source>
        <dbReference type="SAM" id="SignalP"/>
    </source>
</evidence>
<dbReference type="Gene3D" id="2.40.160.20">
    <property type="match status" value="1"/>
</dbReference>
<gene>
    <name evidence="5" type="ORF">F1609_33735</name>
</gene>
<evidence type="ECO:0000256" key="1">
    <source>
        <dbReference type="ARBA" id="ARBA00004442"/>
    </source>
</evidence>
<feature type="domain" description="Outer membrane protein beta-barrel" evidence="4">
    <location>
        <begin position="13"/>
        <end position="170"/>
    </location>
</feature>
<dbReference type="Proteomes" id="UP000819052">
    <property type="component" value="Unassembled WGS sequence"/>
</dbReference>
<dbReference type="Pfam" id="PF13505">
    <property type="entry name" value="OMP_b-brl"/>
    <property type="match status" value="1"/>
</dbReference>
<name>A0ABX0MLB5_9BURK</name>
<feature type="chain" id="PRO_5046324944" evidence="3">
    <location>
        <begin position="27"/>
        <end position="170"/>
    </location>
</feature>
<evidence type="ECO:0000313" key="6">
    <source>
        <dbReference type="Proteomes" id="UP000819052"/>
    </source>
</evidence>
<reference evidence="5 6" key="1">
    <citation type="submission" date="2019-09" db="EMBL/GenBank/DDBJ databases">
        <title>Taxonomy of Antarctic Massilia spp.: description of Massilia rubra sp. nov., Massilia aquatica sp. nov., Massilia mucilaginosa sp. nov., Massilia frigida sp. nov. isolated from streams, lakes and regoliths.</title>
        <authorList>
            <person name="Holochova P."/>
            <person name="Sedlacek I."/>
            <person name="Kralova S."/>
            <person name="Maslanova I."/>
            <person name="Busse H.-J."/>
            <person name="Stankova E."/>
            <person name="Vrbovska V."/>
            <person name="Kovarovic V."/>
            <person name="Bartak M."/>
            <person name="Svec P."/>
            <person name="Pantucek R."/>
        </authorList>
    </citation>
    <scope>NUCLEOTIDE SEQUENCE [LARGE SCALE GENOMIC DNA]</scope>
    <source>
        <strain evidence="5 6">CCM 8693</strain>
    </source>
</reference>
<dbReference type="InterPro" id="IPR027385">
    <property type="entry name" value="Beta-barrel_OMP"/>
</dbReference>
<dbReference type="InterPro" id="IPR011250">
    <property type="entry name" value="OMP/PagP_B-barrel"/>
</dbReference>
<organism evidence="5 6">
    <name type="scientific">Massilia aquatica</name>
    <dbReference type="NCBI Taxonomy" id="2609000"/>
    <lineage>
        <taxon>Bacteria</taxon>
        <taxon>Pseudomonadati</taxon>
        <taxon>Pseudomonadota</taxon>
        <taxon>Betaproteobacteria</taxon>
        <taxon>Burkholderiales</taxon>
        <taxon>Oxalobacteraceae</taxon>
        <taxon>Telluria group</taxon>
        <taxon>Massilia</taxon>
    </lineage>
</organism>
<dbReference type="SUPFAM" id="SSF56925">
    <property type="entry name" value="OMPA-like"/>
    <property type="match status" value="1"/>
</dbReference>
<protein>
    <submittedName>
        <fullName evidence="5">Outer membrane beta-barrel protein</fullName>
    </submittedName>
</protein>
<comment type="caution">
    <text evidence="5">The sequence shown here is derived from an EMBL/GenBank/DDBJ whole genome shotgun (WGS) entry which is preliminary data.</text>
</comment>
<accession>A0ABX0MLB5</accession>
<evidence type="ECO:0000259" key="4">
    <source>
        <dbReference type="Pfam" id="PF13505"/>
    </source>
</evidence>
<evidence type="ECO:0000256" key="2">
    <source>
        <dbReference type="ARBA" id="ARBA00022729"/>
    </source>
</evidence>